<dbReference type="eggNOG" id="COG3720">
    <property type="taxonomic scope" value="Bacteria"/>
</dbReference>
<dbReference type="SUPFAM" id="SSF144064">
    <property type="entry name" value="Heme iron utilization protein-like"/>
    <property type="match status" value="1"/>
</dbReference>
<name>A0A058ZK35_9RHOB</name>
<dbReference type="GO" id="GO:0006826">
    <property type="term" value="P:iron ion transport"/>
    <property type="evidence" value="ECO:0007669"/>
    <property type="project" value="InterPro"/>
</dbReference>
<keyword evidence="3" id="KW-1185">Reference proteome</keyword>
<feature type="domain" description="Haemin-degrading HemS/ChuX" evidence="1">
    <location>
        <begin position="32"/>
        <end position="159"/>
    </location>
</feature>
<dbReference type="AlphaFoldDB" id="A0A058ZK35"/>
<dbReference type="RefSeq" id="WP_035251641.1">
    <property type="nucleotide sequence ID" value="NZ_AQQY01000007.1"/>
</dbReference>
<evidence type="ECO:0000313" key="3">
    <source>
        <dbReference type="Proteomes" id="UP000024836"/>
    </source>
</evidence>
<dbReference type="InterPro" id="IPR053733">
    <property type="entry name" value="Heme_Transport_Util_sf"/>
</dbReference>
<dbReference type="OrthoDB" id="316630at2"/>
<dbReference type="InterPro" id="IPR007845">
    <property type="entry name" value="HemS/ChuX_dom"/>
</dbReference>
<evidence type="ECO:0000313" key="2">
    <source>
        <dbReference type="EMBL" id="KCV81547.1"/>
    </source>
</evidence>
<dbReference type="CDD" id="cd16831">
    <property type="entry name" value="HemS-like_C"/>
    <property type="match status" value="1"/>
</dbReference>
<dbReference type="PATRIC" id="fig|1461693.3.peg.2344"/>
<protein>
    <submittedName>
        <fullName evidence="2">Hemin degrading factor</fullName>
    </submittedName>
</protein>
<accession>A0A058ZK35</accession>
<feature type="domain" description="Haemin-degrading HemS/ChuX" evidence="1">
    <location>
        <begin position="210"/>
        <end position="341"/>
    </location>
</feature>
<gene>
    <name evidence="2" type="ORF">ATO10_11562</name>
</gene>
<proteinExistence type="predicted"/>
<sequence length="350" mass="38363">MDATEPLSSVEIRAERAKNPKMRDRDFATQLGIPEARLLAAYVGQGVTRITADLDAVMPAVGRLGDVMALTRNESCVIEKMGAYADYHSGPLAAMILSQEIDMRMFPRHWVHGFAVELETDAGTKRSLQLFDAAGDAVHKVFLRDGSLVENWASVVQDLKLDSQSDEITFAPRTPVESPKADPSQAAQLRANWDKLTDTHQFLQMVRKMKMNRQGAYRIAGAPYVRPLAVSAVETLLNRAADSDLEIMVFVGNMGCIEIHTGPVHDIRPMGPWLNVLDPGFNLHLRGDHIAEVWAVTKPTRRGPAISVEAFREDGLLIAQFFGVLKGADGAAAWNELVADLPSLKAEAVA</sequence>
<dbReference type="Pfam" id="PF05171">
    <property type="entry name" value="HemS"/>
    <property type="match status" value="2"/>
</dbReference>
<dbReference type="Gene3D" id="3.40.1570.10">
    <property type="entry name" value="HemS/ChuS/ChuX like domains"/>
    <property type="match status" value="2"/>
</dbReference>
<organism evidence="2 3">
    <name type="scientific">Actibacterium atlanticum</name>
    <dbReference type="NCBI Taxonomy" id="1461693"/>
    <lineage>
        <taxon>Bacteria</taxon>
        <taxon>Pseudomonadati</taxon>
        <taxon>Pseudomonadota</taxon>
        <taxon>Alphaproteobacteria</taxon>
        <taxon>Rhodobacterales</taxon>
        <taxon>Roseobacteraceae</taxon>
        <taxon>Actibacterium</taxon>
    </lineage>
</organism>
<dbReference type="Proteomes" id="UP000024836">
    <property type="component" value="Unassembled WGS sequence"/>
</dbReference>
<dbReference type="EMBL" id="AQQY01000007">
    <property type="protein sequence ID" value="KCV81547.1"/>
    <property type="molecule type" value="Genomic_DNA"/>
</dbReference>
<evidence type="ECO:0000259" key="1">
    <source>
        <dbReference type="Pfam" id="PF05171"/>
    </source>
</evidence>
<dbReference type="CDD" id="cd16830">
    <property type="entry name" value="HemS-like_N"/>
    <property type="match status" value="1"/>
</dbReference>
<dbReference type="STRING" id="1461693.ATO10_11562"/>
<reference evidence="2 3" key="1">
    <citation type="submission" date="2013-04" db="EMBL/GenBank/DDBJ databases">
        <title>Shimia sp. 22II-S11-Z10 Genome Sequencing.</title>
        <authorList>
            <person name="Lai Q."/>
            <person name="Li G."/>
            <person name="Shao Z."/>
        </authorList>
    </citation>
    <scope>NUCLEOTIDE SEQUENCE [LARGE SCALE GENOMIC DNA]</scope>
    <source>
        <strain evidence="3">22II-S11-Z10</strain>
    </source>
</reference>
<comment type="caution">
    <text evidence="2">The sequence shown here is derived from an EMBL/GenBank/DDBJ whole genome shotgun (WGS) entry which is preliminary data.</text>
</comment>